<reference evidence="11 12" key="1">
    <citation type="submission" date="2019-08" db="EMBL/GenBank/DDBJ databases">
        <title>Deep-cultivation of Planctomycetes and their phenomic and genomic characterization uncovers novel biology.</title>
        <authorList>
            <person name="Wiegand S."/>
            <person name="Jogler M."/>
            <person name="Boedeker C."/>
            <person name="Pinto D."/>
            <person name="Vollmers J."/>
            <person name="Rivas-Marin E."/>
            <person name="Kohn T."/>
            <person name="Peeters S.H."/>
            <person name="Heuer A."/>
            <person name="Rast P."/>
            <person name="Oberbeckmann S."/>
            <person name="Bunk B."/>
            <person name="Jeske O."/>
            <person name="Meyerdierks A."/>
            <person name="Storesund J.E."/>
            <person name="Kallscheuer N."/>
            <person name="Luecker S."/>
            <person name="Lage O.M."/>
            <person name="Pohl T."/>
            <person name="Merkel B.J."/>
            <person name="Hornburger P."/>
            <person name="Mueller R.-W."/>
            <person name="Bruemmer F."/>
            <person name="Labrenz M."/>
            <person name="Spormann A.M."/>
            <person name="Op den Camp H."/>
            <person name="Overmann J."/>
            <person name="Amann R."/>
            <person name="Jetten M.S.M."/>
            <person name="Mascher T."/>
            <person name="Medema M.H."/>
            <person name="Devos D.P."/>
            <person name="Kaster A.-K."/>
            <person name="Ovreas L."/>
            <person name="Rohde M."/>
            <person name="Galperin M.Y."/>
            <person name="Jogler C."/>
        </authorList>
    </citation>
    <scope>NUCLEOTIDE SEQUENCE [LARGE SCALE GENOMIC DNA]</scope>
    <source>
        <strain evidence="11 12">FC18</strain>
    </source>
</reference>
<comment type="catalytic activity">
    <reaction evidence="7">
        <text>L-threonyl-[protein] + ATP = O-phospho-L-threonyl-[protein] + ADP + H(+)</text>
        <dbReference type="Rhea" id="RHEA:46608"/>
        <dbReference type="Rhea" id="RHEA-COMP:11060"/>
        <dbReference type="Rhea" id="RHEA-COMP:11605"/>
        <dbReference type="ChEBI" id="CHEBI:15378"/>
        <dbReference type="ChEBI" id="CHEBI:30013"/>
        <dbReference type="ChEBI" id="CHEBI:30616"/>
        <dbReference type="ChEBI" id="CHEBI:61977"/>
        <dbReference type="ChEBI" id="CHEBI:456216"/>
        <dbReference type="EC" id="2.7.11.1"/>
    </reaction>
</comment>
<feature type="domain" description="Protein kinase" evidence="10">
    <location>
        <begin position="25"/>
        <end position="284"/>
    </location>
</feature>
<keyword evidence="5 11" id="KW-0418">Kinase</keyword>
<dbReference type="PROSITE" id="PS50011">
    <property type="entry name" value="PROTEIN_KINASE_DOM"/>
    <property type="match status" value="1"/>
</dbReference>
<keyword evidence="6" id="KW-0067">ATP-binding</keyword>
<keyword evidence="3 11" id="KW-0808">Transferase</keyword>
<dbReference type="EMBL" id="CP042912">
    <property type="protein sequence ID" value="QEG22463.1"/>
    <property type="molecule type" value="Genomic_DNA"/>
</dbReference>
<keyword evidence="4" id="KW-0547">Nucleotide-binding</keyword>
<keyword evidence="9" id="KW-1133">Transmembrane helix</keyword>
<dbReference type="InterPro" id="IPR000719">
    <property type="entry name" value="Prot_kinase_dom"/>
</dbReference>
<accession>A0A5B9PIL3</accession>
<evidence type="ECO:0000256" key="6">
    <source>
        <dbReference type="ARBA" id="ARBA00022840"/>
    </source>
</evidence>
<dbReference type="Gene3D" id="1.10.510.10">
    <property type="entry name" value="Transferase(Phosphotransferase) domain 1"/>
    <property type="match status" value="1"/>
</dbReference>
<dbReference type="SUPFAM" id="SSF56112">
    <property type="entry name" value="Protein kinase-like (PK-like)"/>
    <property type="match status" value="1"/>
</dbReference>
<protein>
    <recommendedName>
        <fullName evidence="1">non-specific serine/threonine protein kinase</fullName>
        <ecNumber evidence="1">2.7.11.1</ecNumber>
    </recommendedName>
</protein>
<dbReference type="AlphaFoldDB" id="A0A5B9PIL3"/>
<comment type="catalytic activity">
    <reaction evidence="8">
        <text>L-seryl-[protein] + ATP = O-phospho-L-seryl-[protein] + ADP + H(+)</text>
        <dbReference type="Rhea" id="RHEA:17989"/>
        <dbReference type="Rhea" id="RHEA-COMP:9863"/>
        <dbReference type="Rhea" id="RHEA-COMP:11604"/>
        <dbReference type="ChEBI" id="CHEBI:15378"/>
        <dbReference type="ChEBI" id="CHEBI:29999"/>
        <dbReference type="ChEBI" id="CHEBI:30616"/>
        <dbReference type="ChEBI" id="CHEBI:83421"/>
        <dbReference type="ChEBI" id="CHEBI:456216"/>
        <dbReference type="EC" id="2.7.11.1"/>
    </reaction>
</comment>
<dbReference type="GO" id="GO:0004674">
    <property type="term" value="F:protein serine/threonine kinase activity"/>
    <property type="evidence" value="ECO:0007669"/>
    <property type="project" value="UniProtKB-KW"/>
</dbReference>
<dbReference type="InterPro" id="IPR011009">
    <property type="entry name" value="Kinase-like_dom_sf"/>
</dbReference>
<feature type="transmembrane region" description="Helical" evidence="9">
    <location>
        <begin position="340"/>
        <end position="357"/>
    </location>
</feature>
<gene>
    <name evidence="11" type="primary">prkC_13</name>
    <name evidence="11" type="ORF">MFFC18_23430</name>
</gene>
<organism evidence="11 12">
    <name type="scientific">Mariniblastus fucicola</name>
    <dbReference type="NCBI Taxonomy" id="980251"/>
    <lineage>
        <taxon>Bacteria</taxon>
        <taxon>Pseudomonadati</taxon>
        <taxon>Planctomycetota</taxon>
        <taxon>Planctomycetia</taxon>
        <taxon>Pirellulales</taxon>
        <taxon>Pirellulaceae</taxon>
        <taxon>Mariniblastus</taxon>
    </lineage>
</organism>
<dbReference type="STRING" id="980251.GCA_001642875_04852"/>
<dbReference type="KEGG" id="mff:MFFC18_23430"/>
<evidence type="ECO:0000256" key="9">
    <source>
        <dbReference type="SAM" id="Phobius"/>
    </source>
</evidence>
<dbReference type="PANTHER" id="PTHR43895:SF32">
    <property type="entry name" value="SERINE_THREONINE-PROTEIN KINASE CHK1"/>
    <property type="match status" value="1"/>
</dbReference>
<evidence type="ECO:0000256" key="7">
    <source>
        <dbReference type="ARBA" id="ARBA00047899"/>
    </source>
</evidence>
<keyword evidence="12" id="KW-1185">Reference proteome</keyword>
<dbReference type="EC" id="2.7.11.1" evidence="1"/>
<dbReference type="CDD" id="cd14014">
    <property type="entry name" value="STKc_PknB_like"/>
    <property type="match status" value="1"/>
</dbReference>
<keyword evidence="2" id="KW-0723">Serine/threonine-protein kinase</keyword>
<dbReference type="GO" id="GO:0005524">
    <property type="term" value="F:ATP binding"/>
    <property type="evidence" value="ECO:0007669"/>
    <property type="project" value="UniProtKB-KW"/>
</dbReference>
<evidence type="ECO:0000313" key="12">
    <source>
        <dbReference type="Proteomes" id="UP000322214"/>
    </source>
</evidence>
<dbReference type="GO" id="GO:0007165">
    <property type="term" value="P:signal transduction"/>
    <property type="evidence" value="ECO:0007669"/>
    <property type="project" value="TreeGrafter"/>
</dbReference>
<dbReference type="Pfam" id="PF00069">
    <property type="entry name" value="Pkinase"/>
    <property type="match status" value="1"/>
</dbReference>
<evidence type="ECO:0000256" key="1">
    <source>
        <dbReference type="ARBA" id="ARBA00012513"/>
    </source>
</evidence>
<evidence type="ECO:0000256" key="5">
    <source>
        <dbReference type="ARBA" id="ARBA00022777"/>
    </source>
</evidence>
<dbReference type="GO" id="GO:0106310">
    <property type="term" value="F:protein serine kinase activity"/>
    <property type="evidence" value="ECO:0007669"/>
    <property type="project" value="RHEA"/>
</dbReference>
<dbReference type="OrthoDB" id="6111975at2"/>
<name>A0A5B9PIL3_9BACT</name>
<sequence>MVPPAYPSRVLATRSSVENTQVGPFRILKRLGTSRRQQVFHARQEAQDRDVVLKFINLPPTIEWTKALDKIERETVELRKLRHENLVRVYGVGVHEEDSKIFFATELIEGEPLSAILARRGKLAPDLVVEYGHQIAEALKYIHNREIIHSKLTPDKIIITPDHKVKISDLRLNRAKKRRWDATRKRDLEIAAYMAPEQFDEGATQKSDFYSLGVILYELLTGKLPYEPDTMGRMAKVKKEATAPSVAEEVMNCPIWLDRIVTQMVQPDPRQRPHSARAITFAFEEIKKIDATQKSAASQVAGNFNPLTAGVDKTAARRALGKKPTREKYDGTPFYQKTPFMIAALVGLLAVIVFFAIPKSHAKRLKQAESQVASLDPDDWRKAAVELNFLMESSDEAIAERATDLYFESKEKSLEMNARSGVAPGARNFYTGNIKSYIDAVQKFLGGEHAAAKFEFERLVREVDPEGDERHVYGAATKQLQQLSGILSLPANPETLMAMIEKYSDETNELKLMQGTKVLARISNQFRRNPAYEEICDAADAQLIVIQNRLDGVPEVPVDEPVE</sequence>
<evidence type="ECO:0000256" key="4">
    <source>
        <dbReference type="ARBA" id="ARBA00022741"/>
    </source>
</evidence>
<dbReference type="PANTHER" id="PTHR43895">
    <property type="entry name" value="CALCIUM/CALMODULIN-DEPENDENT PROTEIN KINASE KINASE-RELATED"/>
    <property type="match status" value="1"/>
</dbReference>
<evidence type="ECO:0000313" key="11">
    <source>
        <dbReference type="EMBL" id="QEG22463.1"/>
    </source>
</evidence>
<evidence type="ECO:0000259" key="10">
    <source>
        <dbReference type="PROSITE" id="PS50011"/>
    </source>
</evidence>
<proteinExistence type="predicted"/>
<keyword evidence="9" id="KW-0812">Transmembrane</keyword>
<evidence type="ECO:0000256" key="2">
    <source>
        <dbReference type="ARBA" id="ARBA00022527"/>
    </source>
</evidence>
<evidence type="ECO:0000256" key="3">
    <source>
        <dbReference type="ARBA" id="ARBA00022679"/>
    </source>
</evidence>
<evidence type="ECO:0000256" key="8">
    <source>
        <dbReference type="ARBA" id="ARBA00048679"/>
    </source>
</evidence>
<dbReference type="Proteomes" id="UP000322214">
    <property type="component" value="Chromosome"/>
</dbReference>
<keyword evidence="9" id="KW-0472">Membrane</keyword>